<dbReference type="Proteomes" id="UP000316331">
    <property type="component" value="Unassembled WGS sequence"/>
</dbReference>
<name>A0A543EX31_9NOCA</name>
<dbReference type="InterPro" id="IPR019051">
    <property type="entry name" value="Trp_biosyn_TM_oprn/chp"/>
</dbReference>
<accession>A0A543EX31</accession>
<feature type="transmembrane region" description="Helical" evidence="2">
    <location>
        <begin position="158"/>
        <end position="178"/>
    </location>
</feature>
<dbReference type="EMBL" id="VFPG01000002">
    <property type="protein sequence ID" value="TQM26104.1"/>
    <property type="molecule type" value="Genomic_DNA"/>
</dbReference>
<feature type="compositionally biased region" description="Basic and acidic residues" evidence="1">
    <location>
        <begin position="293"/>
        <end position="315"/>
    </location>
</feature>
<feature type="transmembrane region" description="Helical" evidence="2">
    <location>
        <begin position="108"/>
        <end position="128"/>
    </location>
</feature>
<dbReference type="OrthoDB" id="4372702at2"/>
<feature type="region of interest" description="Disordered" evidence="1">
    <location>
        <begin position="1"/>
        <end position="26"/>
    </location>
</feature>
<feature type="compositionally biased region" description="Basic and acidic residues" evidence="1">
    <location>
        <begin position="1"/>
        <end position="13"/>
    </location>
</feature>
<reference evidence="3 4" key="1">
    <citation type="submission" date="2019-06" db="EMBL/GenBank/DDBJ databases">
        <title>Sequencing the genomes of 1000 actinobacteria strains.</title>
        <authorList>
            <person name="Klenk H.-P."/>
        </authorList>
    </citation>
    <scope>NUCLEOTIDE SEQUENCE [LARGE SCALE GENOMIC DNA]</scope>
    <source>
        <strain evidence="3 4">DSM 103495</strain>
    </source>
</reference>
<organism evidence="3 4">
    <name type="scientific">Nocardia bhagyanarayanae</name>
    <dbReference type="NCBI Taxonomy" id="1215925"/>
    <lineage>
        <taxon>Bacteria</taxon>
        <taxon>Bacillati</taxon>
        <taxon>Actinomycetota</taxon>
        <taxon>Actinomycetes</taxon>
        <taxon>Mycobacteriales</taxon>
        <taxon>Nocardiaceae</taxon>
        <taxon>Nocardia</taxon>
    </lineage>
</organism>
<sequence>MTSEPDRDPRASAEPDESSPTEAVAPVGRAEGRRYPIGAIVLLALAAVLMWGSSRLTWVTVSSSDGLTEPRTDELNGSVWFGALTPLALVLLAAIAALLATKGWLRRMVGVLVALVAAVTAVPAFALLTGQGATAERAAALAELPGRATVTEVTTAPLPALLTLAAAFAAFAAGVLLARMPRESGRLSGKYESPVVRREAATEEVTKRRAADNSGQLSERVLWDALDAGTDPTEDADTAQPDTEPRGAAGRVGSAESSGAAGPDARQGVASDSPRDAGSVPPRDAETGSLRDAASDSRRNAELDSPRRTADGGVG</sequence>
<keyword evidence="2" id="KW-1133">Transmembrane helix</keyword>
<dbReference type="Pfam" id="PF09534">
    <property type="entry name" value="Trp_oprn_chp"/>
    <property type="match status" value="1"/>
</dbReference>
<feature type="region of interest" description="Disordered" evidence="1">
    <location>
        <begin position="186"/>
        <end position="315"/>
    </location>
</feature>
<dbReference type="NCBIfam" id="TIGR02234">
    <property type="entry name" value="trp_oprn_chp"/>
    <property type="match status" value="1"/>
</dbReference>
<keyword evidence="2" id="KW-0472">Membrane</keyword>
<feature type="compositionally biased region" description="Basic and acidic residues" evidence="1">
    <location>
        <begin position="195"/>
        <end position="211"/>
    </location>
</feature>
<protein>
    <submittedName>
        <fullName evidence="3">Putative membrane protein (TIGR02234 family)</fullName>
    </submittedName>
</protein>
<evidence type="ECO:0000313" key="3">
    <source>
        <dbReference type="EMBL" id="TQM26104.1"/>
    </source>
</evidence>
<feature type="transmembrane region" description="Helical" evidence="2">
    <location>
        <begin position="37"/>
        <end position="58"/>
    </location>
</feature>
<keyword evidence="2" id="KW-0812">Transmembrane</keyword>
<evidence type="ECO:0000256" key="2">
    <source>
        <dbReference type="SAM" id="Phobius"/>
    </source>
</evidence>
<dbReference type="InterPro" id="IPR011746">
    <property type="entry name" value="Trp_synth-assoc_CHP"/>
</dbReference>
<gene>
    <name evidence="3" type="ORF">FB390_6281</name>
</gene>
<proteinExistence type="predicted"/>
<dbReference type="AlphaFoldDB" id="A0A543EX31"/>
<keyword evidence="4" id="KW-1185">Reference proteome</keyword>
<feature type="transmembrane region" description="Helical" evidence="2">
    <location>
        <begin position="78"/>
        <end position="101"/>
    </location>
</feature>
<evidence type="ECO:0000256" key="1">
    <source>
        <dbReference type="SAM" id="MobiDB-lite"/>
    </source>
</evidence>
<evidence type="ECO:0000313" key="4">
    <source>
        <dbReference type="Proteomes" id="UP000316331"/>
    </source>
</evidence>
<comment type="caution">
    <text evidence="3">The sequence shown here is derived from an EMBL/GenBank/DDBJ whole genome shotgun (WGS) entry which is preliminary data.</text>
</comment>